<proteinExistence type="predicted"/>
<evidence type="ECO:0000313" key="3">
    <source>
        <dbReference type="EMBL" id="KAF2174422.1"/>
    </source>
</evidence>
<reference evidence="3" key="1">
    <citation type="journal article" date="2020" name="Stud. Mycol.">
        <title>101 Dothideomycetes genomes: a test case for predicting lifestyles and emergence of pathogens.</title>
        <authorList>
            <person name="Haridas S."/>
            <person name="Albert R."/>
            <person name="Binder M."/>
            <person name="Bloem J."/>
            <person name="Labutti K."/>
            <person name="Salamov A."/>
            <person name="Andreopoulos B."/>
            <person name="Baker S."/>
            <person name="Barry K."/>
            <person name="Bills G."/>
            <person name="Bluhm B."/>
            <person name="Cannon C."/>
            <person name="Castanera R."/>
            <person name="Culley D."/>
            <person name="Daum C."/>
            <person name="Ezra D."/>
            <person name="Gonzalez J."/>
            <person name="Henrissat B."/>
            <person name="Kuo A."/>
            <person name="Liang C."/>
            <person name="Lipzen A."/>
            <person name="Lutzoni F."/>
            <person name="Magnuson J."/>
            <person name="Mondo S."/>
            <person name="Nolan M."/>
            <person name="Ohm R."/>
            <person name="Pangilinan J."/>
            <person name="Park H.-J."/>
            <person name="Ramirez L."/>
            <person name="Alfaro M."/>
            <person name="Sun H."/>
            <person name="Tritt A."/>
            <person name="Yoshinaga Y."/>
            <person name="Zwiers L.-H."/>
            <person name="Turgeon B."/>
            <person name="Goodwin S."/>
            <person name="Spatafora J."/>
            <person name="Crous P."/>
            <person name="Grigoriev I."/>
        </authorList>
    </citation>
    <scope>NUCLEOTIDE SEQUENCE</scope>
    <source>
        <strain evidence="3">CBS 207.26</strain>
    </source>
</reference>
<feature type="compositionally biased region" description="Basic and acidic residues" evidence="1">
    <location>
        <begin position="40"/>
        <end position="49"/>
    </location>
</feature>
<dbReference type="EMBL" id="ML994973">
    <property type="protein sequence ID" value="KAF2174422.1"/>
    <property type="molecule type" value="Genomic_DNA"/>
</dbReference>
<keyword evidence="4" id="KW-1185">Reference proteome</keyword>
<protein>
    <recommendedName>
        <fullName evidence="2">PiggyBac transposable element-derived protein domain-containing protein</fullName>
    </recommendedName>
</protein>
<feature type="domain" description="PiggyBac transposable element-derived protein" evidence="2">
    <location>
        <begin position="6"/>
        <end position="142"/>
    </location>
</feature>
<organism evidence="3 4">
    <name type="scientific">Zopfia rhizophila CBS 207.26</name>
    <dbReference type="NCBI Taxonomy" id="1314779"/>
    <lineage>
        <taxon>Eukaryota</taxon>
        <taxon>Fungi</taxon>
        <taxon>Dikarya</taxon>
        <taxon>Ascomycota</taxon>
        <taxon>Pezizomycotina</taxon>
        <taxon>Dothideomycetes</taxon>
        <taxon>Dothideomycetes incertae sedis</taxon>
        <taxon>Zopfiaceae</taxon>
        <taxon>Zopfia</taxon>
    </lineage>
</organism>
<feature type="region of interest" description="Disordered" evidence="1">
    <location>
        <begin position="40"/>
        <end position="62"/>
    </location>
</feature>
<accession>A0A6A6D833</accession>
<dbReference type="InterPro" id="IPR029526">
    <property type="entry name" value="PGBD"/>
</dbReference>
<name>A0A6A6D833_9PEZI</name>
<feature type="non-terminal residue" evidence="3">
    <location>
        <position position="1"/>
    </location>
</feature>
<dbReference type="OrthoDB" id="3938054at2759"/>
<gene>
    <name evidence="3" type="ORF">K469DRAFT_614459</name>
</gene>
<sequence>LLPPSRHVIWLDNLFTTVRLLERLREDGIGGAGTVRTIKTSREKTEESRRRKHRGNLSESSQSTLKIEINTQKTVGQLAWKDNNVVLFATTVGDLQKTVIRLRKRPSKTQTSAIKTRRMFRDYIRKKLSIPKLVDLYNHYMNLINYFN</sequence>
<dbReference type="AlphaFoldDB" id="A0A6A6D833"/>
<evidence type="ECO:0000259" key="2">
    <source>
        <dbReference type="Pfam" id="PF13843"/>
    </source>
</evidence>
<evidence type="ECO:0000313" key="4">
    <source>
        <dbReference type="Proteomes" id="UP000800200"/>
    </source>
</evidence>
<dbReference type="Pfam" id="PF13843">
    <property type="entry name" value="DDE_Tnp_1_7"/>
    <property type="match status" value="1"/>
</dbReference>
<dbReference type="Proteomes" id="UP000800200">
    <property type="component" value="Unassembled WGS sequence"/>
</dbReference>
<evidence type="ECO:0000256" key="1">
    <source>
        <dbReference type="SAM" id="MobiDB-lite"/>
    </source>
</evidence>